<dbReference type="eggNOG" id="COG1479">
    <property type="taxonomic scope" value="Bacteria"/>
</dbReference>
<protein>
    <recommendedName>
        <fullName evidence="1">GmrSD restriction endonucleases N-terminal domain-containing protein</fullName>
    </recommendedName>
</protein>
<evidence type="ECO:0000259" key="1">
    <source>
        <dbReference type="Pfam" id="PF03235"/>
    </source>
</evidence>
<keyword evidence="3" id="KW-1185">Reference proteome</keyword>
<reference evidence="2 3" key="1">
    <citation type="submission" date="2014-03" db="EMBL/GenBank/DDBJ databases">
        <title>Genomics of Bifidobacteria.</title>
        <authorList>
            <person name="Ventura M."/>
            <person name="Milani C."/>
            <person name="Lugli G.A."/>
        </authorList>
    </citation>
    <scope>NUCLEOTIDE SEQUENCE [LARGE SCALE GENOMIC DNA]</scope>
    <source>
        <strain evidence="2 3">LMG 11341</strain>
    </source>
</reference>
<accession>A0A087BH29</accession>
<dbReference type="Proteomes" id="UP000029060">
    <property type="component" value="Unassembled WGS sequence"/>
</dbReference>
<dbReference type="AlphaFoldDB" id="A0A087BH29"/>
<comment type="caution">
    <text evidence="2">The sequence shown here is derived from an EMBL/GenBank/DDBJ whole genome shotgun (WGS) entry which is preliminary data.</text>
</comment>
<gene>
    <name evidence="2" type="ORF">BMERY_0820</name>
</gene>
<dbReference type="EMBL" id="JGZC01000006">
    <property type="protein sequence ID" value="KFI70329.1"/>
    <property type="molecule type" value="Genomic_DNA"/>
</dbReference>
<evidence type="ECO:0000313" key="3">
    <source>
        <dbReference type="Proteomes" id="UP000029060"/>
    </source>
</evidence>
<sequence>MAQFDVNSTSVENIISSIKAGEIAIPEIQRPFVWDGSKVRDLMDSLYKGFPVGYIIVWKNPDVRLKDGKISSGKKILIDGQQRITAIQAAVVGQQVVDSTYKKKRITIAFNPIDEVFEVCNPAIEKDVKWIPDIAQVFDVSFNAWEFVNNYCQINGLDGQQPEINKTLMKLMSIKGINLGVTELSQALTIDEVTDIFIRINSQGVVLSQADFAMSKISSDDKYGGNEIRKMIDYFCHFMQRPSDYEQIISNDADFAKSDALNKIKWIVQEQEDIYVPNYADVLRVSFTHKFKRGKIADLVSLLSGRNFETRENLESIAQDSFQQLREGVEAFVSETNFKRYLMIVRSTGIIDSSLVRSQNVLNFGYILYLSLKDMKVESAVIETLVRKWIVLSILTGRYSGSAESAIDYDIKRFTEQNPVQFLKNTEAGELSDAFWDTVLVQRLDTSVSSSPYFLTFLMAQVKRGARGFLSSQIDVQSLIEQRGDIHHIFPKKYLQKNGVNNRKDYNQIANYVYTQSEINIKIKDDAPCEYMANMRKQVAGEGNFYGSITTMEDLEANLAENCIPVEFMEMDIFDYALFLDTRRTMMAQYIRDYYRSLD</sequence>
<organism evidence="2 3">
    <name type="scientific">Bifidobacterium merycicum</name>
    <dbReference type="NCBI Taxonomy" id="78345"/>
    <lineage>
        <taxon>Bacteria</taxon>
        <taxon>Bacillati</taxon>
        <taxon>Actinomycetota</taxon>
        <taxon>Actinomycetes</taxon>
        <taxon>Bifidobacteriales</taxon>
        <taxon>Bifidobacteriaceae</taxon>
        <taxon>Bifidobacterium</taxon>
    </lineage>
</organism>
<name>A0A087BH29_9BIFI</name>
<dbReference type="InterPro" id="IPR004919">
    <property type="entry name" value="GmrSD_N"/>
</dbReference>
<dbReference type="Pfam" id="PF03235">
    <property type="entry name" value="GmrSD_N"/>
    <property type="match status" value="1"/>
</dbReference>
<feature type="domain" description="GmrSD restriction endonucleases N-terminal" evidence="1">
    <location>
        <begin position="11"/>
        <end position="216"/>
    </location>
</feature>
<dbReference type="RefSeq" id="WP_033523813.1">
    <property type="nucleotide sequence ID" value="NZ_JGZC01000006.1"/>
</dbReference>
<dbReference type="OrthoDB" id="9787127at2"/>
<dbReference type="STRING" id="78345.BMERY_0820"/>
<proteinExistence type="predicted"/>
<dbReference type="PANTHER" id="PTHR37292:SF2">
    <property type="entry name" value="DUF262 DOMAIN-CONTAINING PROTEIN"/>
    <property type="match status" value="1"/>
</dbReference>
<dbReference type="eggNOG" id="COG3472">
    <property type="taxonomic scope" value="Bacteria"/>
</dbReference>
<dbReference type="PANTHER" id="PTHR37292">
    <property type="entry name" value="VNG6097C"/>
    <property type="match status" value="1"/>
</dbReference>
<evidence type="ECO:0000313" key="2">
    <source>
        <dbReference type="EMBL" id="KFI70329.1"/>
    </source>
</evidence>